<feature type="compositionally biased region" description="Basic and acidic residues" evidence="1">
    <location>
        <begin position="144"/>
        <end position="163"/>
    </location>
</feature>
<feature type="compositionally biased region" description="Polar residues" evidence="1">
    <location>
        <begin position="330"/>
        <end position="339"/>
    </location>
</feature>
<organism evidence="2 3">
    <name type="scientific">Aureobasidium melanogenum</name>
    <name type="common">Aureobasidium pullulans var. melanogenum</name>
    <dbReference type="NCBI Taxonomy" id="46634"/>
    <lineage>
        <taxon>Eukaryota</taxon>
        <taxon>Fungi</taxon>
        <taxon>Dikarya</taxon>
        <taxon>Ascomycota</taxon>
        <taxon>Pezizomycotina</taxon>
        <taxon>Dothideomycetes</taxon>
        <taxon>Dothideomycetidae</taxon>
        <taxon>Dothideales</taxon>
        <taxon>Saccotheciaceae</taxon>
        <taxon>Aureobasidium</taxon>
    </lineage>
</organism>
<name>A0A9P8F899_AURME</name>
<proteinExistence type="predicted"/>
<feature type="compositionally biased region" description="Low complexity" evidence="1">
    <location>
        <begin position="212"/>
        <end position="231"/>
    </location>
</feature>
<keyword evidence="3" id="KW-1185">Reference proteome</keyword>
<dbReference type="Pfam" id="PF12757">
    <property type="entry name" value="Eisosome1"/>
    <property type="match status" value="1"/>
</dbReference>
<dbReference type="AlphaFoldDB" id="A0A9P8F899"/>
<dbReference type="InterPro" id="IPR024527">
    <property type="entry name" value="Eisosome1"/>
</dbReference>
<comment type="caution">
    <text evidence="2">The sequence shown here is derived from an EMBL/GenBank/DDBJ whole genome shotgun (WGS) entry which is preliminary data.</text>
</comment>
<dbReference type="GO" id="GO:0070941">
    <property type="term" value="P:eisosome assembly"/>
    <property type="evidence" value="ECO:0007669"/>
    <property type="project" value="TreeGrafter"/>
</dbReference>
<evidence type="ECO:0000313" key="3">
    <source>
        <dbReference type="Proteomes" id="UP000729357"/>
    </source>
</evidence>
<evidence type="ECO:0000313" key="2">
    <source>
        <dbReference type="EMBL" id="KAG9944242.1"/>
    </source>
</evidence>
<dbReference type="EMBL" id="JAHFXS010004985">
    <property type="protein sequence ID" value="KAG9944242.1"/>
    <property type="molecule type" value="Genomic_DNA"/>
</dbReference>
<reference evidence="2" key="2">
    <citation type="submission" date="2021-08" db="EMBL/GenBank/DDBJ databases">
        <authorList>
            <person name="Gostincar C."/>
            <person name="Sun X."/>
            <person name="Song Z."/>
            <person name="Gunde-Cimerman N."/>
        </authorList>
    </citation>
    <scope>NUCLEOTIDE SEQUENCE</scope>
    <source>
        <strain evidence="2">EXF-9298</strain>
    </source>
</reference>
<evidence type="ECO:0000256" key="1">
    <source>
        <dbReference type="SAM" id="MobiDB-lite"/>
    </source>
</evidence>
<feature type="compositionally biased region" description="Polar residues" evidence="1">
    <location>
        <begin position="238"/>
        <end position="253"/>
    </location>
</feature>
<feature type="non-terminal residue" evidence="2">
    <location>
        <position position="1"/>
    </location>
</feature>
<gene>
    <name evidence="2" type="ORF">KCU98_g18538</name>
</gene>
<reference evidence="2" key="1">
    <citation type="journal article" date="2021" name="J Fungi (Basel)">
        <title>Virulence traits and population genomics of the black yeast Aureobasidium melanogenum.</title>
        <authorList>
            <person name="Cernosa A."/>
            <person name="Sun X."/>
            <person name="Gostincar C."/>
            <person name="Fang C."/>
            <person name="Gunde-Cimerman N."/>
            <person name="Song Z."/>
        </authorList>
    </citation>
    <scope>NUCLEOTIDE SEQUENCE</scope>
    <source>
        <strain evidence="2">EXF-9298</strain>
    </source>
</reference>
<feature type="compositionally biased region" description="Low complexity" evidence="1">
    <location>
        <begin position="360"/>
        <end position="374"/>
    </location>
</feature>
<accession>A0A9P8F899</accession>
<feature type="compositionally biased region" description="Basic and acidic residues" evidence="1">
    <location>
        <begin position="28"/>
        <end position="134"/>
    </location>
</feature>
<feature type="non-terminal residue" evidence="2">
    <location>
        <position position="455"/>
    </location>
</feature>
<sequence>FGKVNIGGGKYMDQSELDAIAQSRLKPTLDEIHDNAEKKRARDEEIRLDQEERRRAQMSEKEREKEVKAETKRLKEQEKAEAKAAKRAEKEAEKNRKAEEKQARKEEKRRSKDVKRDTEDATKASAAAHDHDKPSTSGGATVATDEHTEAKDEDRDVDTDRTPAVDAENVATSDGAPLEQTDSPDMMTRIATGGTVHSTRSGLRPELDRHVSAVVSSSSSSARSSLSLSSVDEARDTQAATSDTHAATSNTEAVASRDVPLSVPETTANAIALPPVEAVSGNAAESEPTGVSSPATASSVPFQRRKSSRMSGFFSRFSRKSKPAEKTPEKIQSSETTAVTLPATDAKKSLSTSEPSASGVAAEAPVASDAVSDSSFRRHDTDLHSISSVSSDEELPTTRPTARRGRSSISAISGDEDEFEEARDHFDETLAPPPTFGGQPKAQSPARETKFQEEF</sequence>
<protein>
    <submittedName>
        <fullName evidence="2">Uncharacterized protein</fullName>
    </submittedName>
</protein>
<feature type="region of interest" description="Disordered" evidence="1">
    <location>
        <begin position="28"/>
        <end position="455"/>
    </location>
</feature>
<feature type="compositionally biased region" description="Polar residues" evidence="1">
    <location>
        <begin position="289"/>
        <end position="301"/>
    </location>
</feature>
<dbReference type="Proteomes" id="UP000729357">
    <property type="component" value="Unassembled WGS sequence"/>
</dbReference>
<dbReference type="PANTHER" id="PTHR28298:SF1">
    <property type="entry name" value="EISOSOME PROTEIN 1"/>
    <property type="match status" value="1"/>
</dbReference>
<dbReference type="PANTHER" id="PTHR28298">
    <property type="entry name" value="EISOSOME PROTEIN 1"/>
    <property type="match status" value="1"/>
</dbReference>